<keyword evidence="8" id="KW-1185">Reference proteome</keyword>
<feature type="region of interest" description="Disordered" evidence="6">
    <location>
        <begin position="1"/>
        <end position="96"/>
    </location>
</feature>
<dbReference type="InterPro" id="IPR033290">
    <property type="entry name" value="CCDC39"/>
</dbReference>
<dbReference type="GO" id="GO:0060285">
    <property type="term" value="P:cilium-dependent cell motility"/>
    <property type="evidence" value="ECO:0007669"/>
    <property type="project" value="TreeGrafter"/>
</dbReference>
<proteinExistence type="inferred from homology"/>
<feature type="coiled-coil region" evidence="5">
    <location>
        <begin position="183"/>
        <end position="210"/>
    </location>
</feature>
<evidence type="ECO:0000256" key="1">
    <source>
        <dbReference type="ARBA" id="ARBA00005805"/>
    </source>
</evidence>
<evidence type="ECO:0000256" key="3">
    <source>
        <dbReference type="ARBA" id="ARBA00023054"/>
    </source>
</evidence>
<evidence type="ECO:0000256" key="6">
    <source>
        <dbReference type="SAM" id="MobiDB-lite"/>
    </source>
</evidence>
<comment type="similarity">
    <text evidence="1">Belongs to the CCDC39 family.</text>
</comment>
<comment type="function">
    <text evidence="4">Required for assembly of dynein regulatory complex (DRC) and inner dynein arm (IDA) complexes, which are responsible for ciliary beat regulation, thereby playing a central role in motility in cilia and flagella. Probably acts together with CCDC40 to form a molecular ruler that determines the 96 nanometer (nm) repeat length and arrangements of components in cilia and flagella. Not required for outer dynein arm complexes assembly.</text>
</comment>
<comment type="caution">
    <text evidence="7">The sequence shown here is derived from an EMBL/GenBank/DDBJ whole genome shotgun (WGS) entry which is preliminary data.</text>
</comment>
<evidence type="ECO:0000313" key="8">
    <source>
        <dbReference type="Proteomes" id="UP000192578"/>
    </source>
</evidence>
<dbReference type="EMBL" id="MTYJ01000046">
    <property type="protein sequence ID" value="OQV18765.1"/>
    <property type="molecule type" value="Genomic_DNA"/>
</dbReference>
<dbReference type="GO" id="GO:0005576">
    <property type="term" value="C:extracellular region"/>
    <property type="evidence" value="ECO:0007669"/>
    <property type="project" value="GOC"/>
</dbReference>
<evidence type="ECO:0000313" key="7">
    <source>
        <dbReference type="EMBL" id="OQV18765.1"/>
    </source>
</evidence>
<name>A0A1W0WU91_HYPEX</name>
<evidence type="ECO:0000256" key="5">
    <source>
        <dbReference type="SAM" id="Coils"/>
    </source>
</evidence>
<feature type="coiled-coil region" evidence="5">
    <location>
        <begin position="327"/>
        <end position="420"/>
    </location>
</feature>
<organism evidence="7 8">
    <name type="scientific">Hypsibius exemplaris</name>
    <name type="common">Freshwater tardigrade</name>
    <dbReference type="NCBI Taxonomy" id="2072580"/>
    <lineage>
        <taxon>Eukaryota</taxon>
        <taxon>Metazoa</taxon>
        <taxon>Ecdysozoa</taxon>
        <taxon>Tardigrada</taxon>
        <taxon>Eutardigrada</taxon>
        <taxon>Parachela</taxon>
        <taxon>Hypsibioidea</taxon>
        <taxon>Hypsibiidae</taxon>
        <taxon>Hypsibius</taxon>
    </lineage>
</organism>
<dbReference type="Proteomes" id="UP000192578">
    <property type="component" value="Unassembled WGS sequence"/>
</dbReference>
<gene>
    <name evidence="7" type="ORF">BV898_07202</name>
</gene>
<dbReference type="PANTHER" id="PTHR18962:SF0">
    <property type="entry name" value="COILED-COIL DOMAIN-CONTAINING PROTEIN 39"/>
    <property type="match status" value="1"/>
</dbReference>
<evidence type="ECO:0000256" key="4">
    <source>
        <dbReference type="ARBA" id="ARBA00045182"/>
    </source>
</evidence>
<dbReference type="AlphaFoldDB" id="A0A1W0WU91"/>
<dbReference type="Pfam" id="PF24161">
    <property type="entry name" value="CCDC39"/>
    <property type="match status" value="1"/>
</dbReference>
<dbReference type="OrthoDB" id="10259720at2759"/>
<dbReference type="GO" id="GO:0060287">
    <property type="term" value="P:epithelial cilium movement involved in determination of left/right asymmetry"/>
    <property type="evidence" value="ECO:0007669"/>
    <property type="project" value="TreeGrafter"/>
</dbReference>
<accession>A0A1W0WU91</accession>
<feature type="coiled-coil region" evidence="5">
    <location>
        <begin position="767"/>
        <end position="834"/>
    </location>
</feature>
<keyword evidence="3 5" id="KW-0175">Coiled coil</keyword>
<protein>
    <recommendedName>
        <fullName evidence="2">Coiled-coil domain-containing protein 39</fullName>
    </recommendedName>
</protein>
<reference evidence="8" key="1">
    <citation type="submission" date="2017-01" db="EMBL/GenBank/DDBJ databases">
        <title>Comparative genomics of anhydrobiosis in the tardigrade Hypsibius dujardini.</title>
        <authorList>
            <person name="Yoshida Y."/>
            <person name="Koutsovoulos G."/>
            <person name="Laetsch D."/>
            <person name="Stevens L."/>
            <person name="Kumar S."/>
            <person name="Horikawa D."/>
            <person name="Ishino K."/>
            <person name="Komine S."/>
            <person name="Tomita M."/>
            <person name="Blaxter M."/>
            <person name="Arakawa K."/>
        </authorList>
    </citation>
    <scope>NUCLEOTIDE SEQUENCE [LARGE SCALE GENOMIC DNA]</scope>
    <source>
        <strain evidence="8">Z151</strain>
    </source>
</reference>
<dbReference type="PANTHER" id="PTHR18962">
    <property type="entry name" value="COILED-COIL DOMAIN-CONTAINING PROTEIN 39"/>
    <property type="match status" value="1"/>
</dbReference>
<dbReference type="GO" id="GO:0036159">
    <property type="term" value="P:inner dynein arm assembly"/>
    <property type="evidence" value="ECO:0007669"/>
    <property type="project" value="InterPro"/>
</dbReference>
<feature type="compositionally biased region" description="Basic and acidic residues" evidence="6">
    <location>
        <begin position="37"/>
        <end position="50"/>
    </location>
</feature>
<evidence type="ECO:0000256" key="2">
    <source>
        <dbReference type="ARBA" id="ARBA00016725"/>
    </source>
</evidence>
<sequence>MDDVDLSANPGPTGLVPSSTSGVLPKPLHTQQSVLTGEKDDPWWNEHTLPDGRNAANPEYLMGHPQSVDDHTQGNISPAKDDDRSGSPLPPPGLWDDEVANLEKELVHKLDRAEEEKEKLELLKSKRLRRKRYVETLQIQFRSLQSLKNARQDEVDSMQKQVDLERLETAHLGLEKHRSHEHAKQLVARCGRAENVMNRLKKEITNLQTETDLDRELMDACLTYSDKHEAEFKMLERYCREDEEKLKDCMFRVDRLSVDEEKSQKDEEAMESLTKSTRLEYERIQQQVREGNANRDAHVDHWSKIKTQAHSGEKDMQRLHDEMDSIAAKKTAKLEALARQREFYESELRNNSQMERRLEGTEFNAIKARDFVIEMKNKKRELLDQIHAFENACATKRRTIKSLKVNVKNLSQQTHRVKEDITKWRDLAHAMGAKNSEVSRKNLTDEERLAELNRILDERETLVRAAEQKVIKLRDINYKKTQQNANLRAQLDAATMTVRGNSLYLNNLYGQLKNNKAAAHNQSQQIYELEYKVIQLERRIAFIEGTDTGPSEKSLEEARQLQIRKGHVTAEGDLMRSRIFKQEEWIKNLKKEVDSRNAEQKKNEIALAEIMLYLHTTERSVDKARAKKILFKERMAAVALEREEYRAQRNRVEEQRSWFVKILRELEHQQRGVKTRFEMLTLPIQGLDQGQGDSTDIVQIQAAFFVKAASEKQSVINHRTQLKNAIQKVMQDNFRLRQFLEKYEAQTHDIKNNVLHVKQKSVMDQRQQNLDDEIAFLRERLRTHESHLLRRTTDKLDLLQDKVQQGMRQENSELRTLMAELDEARVRLDRTLKQNGVMLSGIKKNISAEDWPLIKVEIEASLYMDAERLLYSTIKRFLDAYPEAFTTIEHLFQEMSIEMSEELTKTLLRSASGSKHSLASPSSSGRLVSAR</sequence>
<feature type="coiled-coil region" evidence="5">
    <location>
        <begin position="99"/>
        <end position="130"/>
    </location>
</feature>
<dbReference type="GO" id="GO:0005930">
    <property type="term" value="C:axoneme"/>
    <property type="evidence" value="ECO:0007669"/>
    <property type="project" value="InterPro"/>
</dbReference>